<comment type="PTM">
    <text evidence="5">Phosphorylated by CheA. Phosphorylation of the N-terminal regulatory domain activates the methylesterase activity.</text>
</comment>
<dbReference type="GO" id="GO:0032259">
    <property type="term" value="P:methylation"/>
    <property type="evidence" value="ECO:0007669"/>
    <property type="project" value="UniProtKB-KW"/>
</dbReference>
<feature type="active site" evidence="5 6">
    <location>
        <position position="293"/>
    </location>
</feature>
<dbReference type="GO" id="GO:0008984">
    <property type="term" value="F:protein-glutamate methylesterase activity"/>
    <property type="evidence" value="ECO:0007669"/>
    <property type="project" value="UniProtKB-UniRule"/>
</dbReference>
<dbReference type="InterPro" id="IPR035909">
    <property type="entry name" value="CheB_C"/>
</dbReference>
<evidence type="ECO:0000256" key="7">
    <source>
        <dbReference type="PROSITE-ProRule" id="PRU00169"/>
    </source>
</evidence>
<evidence type="ECO:0000256" key="4">
    <source>
        <dbReference type="ARBA" id="ARBA00048267"/>
    </source>
</evidence>
<evidence type="ECO:0000256" key="2">
    <source>
        <dbReference type="ARBA" id="ARBA00022500"/>
    </source>
</evidence>
<feature type="active site" evidence="5 6">
    <location>
        <position position="200"/>
    </location>
</feature>
<dbReference type="PROSITE" id="PS50122">
    <property type="entry name" value="CHEB"/>
    <property type="match status" value="1"/>
</dbReference>
<evidence type="ECO:0000256" key="6">
    <source>
        <dbReference type="PROSITE-ProRule" id="PRU00050"/>
    </source>
</evidence>
<comment type="similarity">
    <text evidence="5">Belongs to the CheB family.</text>
</comment>
<dbReference type="CDD" id="cd17541">
    <property type="entry name" value="REC_CheB-like"/>
    <property type="match status" value="1"/>
</dbReference>
<dbReference type="PIRSF" id="PIRSF000876">
    <property type="entry name" value="RR_chemtxs_CheB"/>
    <property type="match status" value="1"/>
</dbReference>
<dbReference type="CDD" id="cd16432">
    <property type="entry name" value="CheB_Rec"/>
    <property type="match status" value="1"/>
</dbReference>
<comment type="catalytic activity">
    <reaction evidence="4 5">
        <text>[protein]-L-glutamate 5-O-methyl ester + H2O = L-glutamyl-[protein] + methanol + H(+)</text>
        <dbReference type="Rhea" id="RHEA:23236"/>
        <dbReference type="Rhea" id="RHEA-COMP:10208"/>
        <dbReference type="Rhea" id="RHEA-COMP:10311"/>
        <dbReference type="ChEBI" id="CHEBI:15377"/>
        <dbReference type="ChEBI" id="CHEBI:15378"/>
        <dbReference type="ChEBI" id="CHEBI:17790"/>
        <dbReference type="ChEBI" id="CHEBI:29973"/>
        <dbReference type="ChEBI" id="CHEBI:82795"/>
        <dbReference type="EC" id="3.1.1.61"/>
    </reaction>
</comment>
<protein>
    <recommendedName>
        <fullName evidence="5">Protein-glutamate methylesterase/protein-glutamine glutaminase</fullName>
        <ecNumber evidence="5">3.1.1.61</ecNumber>
        <ecNumber evidence="5">3.5.1.44</ecNumber>
    </recommendedName>
</protein>
<keyword evidence="3 5" id="KW-0378">Hydrolase</keyword>
<dbReference type="InterPro" id="IPR011006">
    <property type="entry name" value="CheY-like_superfamily"/>
</dbReference>
<dbReference type="Pfam" id="PF01339">
    <property type="entry name" value="CheB_methylest"/>
    <property type="match status" value="1"/>
</dbReference>
<dbReference type="InterPro" id="IPR001789">
    <property type="entry name" value="Sig_transdc_resp-reg_receiver"/>
</dbReference>
<comment type="function">
    <text evidence="5">Involved in chemotaxis. Part of a chemotaxis signal transduction system that modulates chemotaxis in response to various stimuli. Catalyzes the demethylation of specific methylglutamate residues introduced into the chemoreceptors (methyl-accepting chemotaxis proteins or MCP) by CheR. Also mediates the irreversible deamidation of specific glutamine residues to glutamic acid.</text>
</comment>
<dbReference type="SMART" id="SM00448">
    <property type="entry name" value="REC"/>
    <property type="match status" value="1"/>
</dbReference>
<dbReference type="RefSeq" id="WP_176975307.1">
    <property type="nucleotide sequence ID" value="NZ_JABZEO010000002.1"/>
</dbReference>
<dbReference type="PANTHER" id="PTHR42872">
    <property type="entry name" value="PROTEIN-GLUTAMATE METHYLESTERASE/PROTEIN-GLUTAMINE GLUTAMINASE"/>
    <property type="match status" value="1"/>
</dbReference>
<dbReference type="AlphaFoldDB" id="A0A850RB81"/>
<evidence type="ECO:0000313" key="11">
    <source>
        <dbReference type="Proteomes" id="UP000592294"/>
    </source>
</evidence>
<evidence type="ECO:0000256" key="5">
    <source>
        <dbReference type="HAMAP-Rule" id="MF_00099"/>
    </source>
</evidence>
<proteinExistence type="inferred from homology"/>
<dbReference type="SUPFAM" id="SSF52738">
    <property type="entry name" value="Methylesterase CheB, C-terminal domain"/>
    <property type="match status" value="1"/>
</dbReference>
<feature type="domain" description="Response regulatory" evidence="8">
    <location>
        <begin position="5"/>
        <end position="120"/>
    </location>
</feature>
<dbReference type="GO" id="GO:0000156">
    <property type="term" value="F:phosphorelay response regulator activity"/>
    <property type="evidence" value="ECO:0007669"/>
    <property type="project" value="InterPro"/>
</dbReference>
<dbReference type="GO" id="GO:0006935">
    <property type="term" value="P:chemotaxis"/>
    <property type="evidence" value="ECO:0007669"/>
    <property type="project" value="UniProtKB-UniRule"/>
</dbReference>
<dbReference type="EC" id="3.5.1.44" evidence="5"/>
<dbReference type="GO" id="GO:0008168">
    <property type="term" value="F:methyltransferase activity"/>
    <property type="evidence" value="ECO:0007669"/>
    <property type="project" value="UniProtKB-KW"/>
</dbReference>
<dbReference type="Pfam" id="PF00072">
    <property type="entry name" value="Response_reg"/>
    <property type="match status" value="1"/>
</dbReference>
<evidence type="ECO:0000259" key="9">
    <source>
        <dbReference type="PROSITE" id="PS50122"/>
    </source>
</evidence>
<keyword evidence="2 5" id="KW-0145">Chemotaxis</keyword>
<evidence type="ECO:0000259" key="8">
    <source>
        <dbReference type="PROSITE" id="PS50110"/>
    </source>
</evidence>
<dbReference type="GO" id="GO:0005737">
    <property type="term" value="C:cytoplasm"/>
    <property type="evidence" value="ECO:0007669"/>
    <property type="project" value="UniProtKB-SubCell"/>
</dbReference>
<sequence length="352" mass="37037">MKPIRVLVVDDSGSARALIRALLESEPGLSVCGEASDGREALELTLQLKPDVITLDLQMPVMDGLTAIEEIMAARATPILVLSDLADSHNAMSAVARGALEAAAKPRIDDGGALARRLRMLAGVPVIRHIRRQSGCTALVPQSELVLQPLSTPVAVGDHPDSRGERLIAIASSTGGPQALAALLPQLPATLAAPVLIAQHLSVGFAEAMADWLNALCPLKVVVAQAGERPQPGCVYLADPARHLILSADRCLRYVEPDERDIYHPSCDRLLCSVAERYREQALGVILTGMGRDGVRGLLDIRAAGGQTLAQDEASSIIFGMNREAILAGAIGRVLPLDEIAGALCRLAGTAP</sequence>
<dbReference type="SUPFAM" id="SSF52172">
    <property type="entry name" value="CheY-like"/>
    <property type="match status" value="1"/>
</dbReference>
<comment type="caution">
    <text evidence="10">The sequence shown here is derived from an EMBL/GenBank/DDBJ whole genome shotgun (WGS) entry which is preliminary data.</text>
</comment>
<organism evidence="10 11">
    <name type="scientific">Allochromatium humboldtianum</name>
    <dbReference type="NCBI Taxonomy" id="504901"/>
    <lineage>
        <taxon>Bacteria</taxon>
        <taxon>Pseudomonadati</taxon>
        <taxon>Pseudomonadota</taxon>
        <taxon>Gammaproteobacteria</taxon>
        <taxon>Chromatiales</taxon>
        <taxon>Chromatiaceae</taxon>
        <taxon>Allochromatium</taxon>
    </lineage>
</organism>
<evidence type="ECO:0000313" key="10">
    <source>
        <dbReference type="EMBL" id="NVZ08532.1"/>
    </source>
</evidence>
<keyword evidence="10" id="KW-0489">Methyltransferase</keyword>
<comment type="catalytic activity">
    <reaction evidence="5">
        <text>L-glutaminyl-[protein] + H2O = L-glutamyl-[protein] + NH4(+)</text>
        <dbReference type="Rhea" id="RHEA:16441"/>
        <dbReference type="Rhea" id="RHEA-COMP:10207"/>
        <dbReference type="Rhea" id="RHEA-COMP:10208"/>
        <dbReference type="ChEBI" id="CHEBI:15377"/>
        <dbReference type="ChEBI" id="CHEBI:28938"/>
        <dbReference type="ChEBI" id="CHEBI:29973"/>
        <dbReference type="ChEBI" id="CHEBI:30011"/>
        <dbReference type="EC" id="3.5.1.44"/>
    </reaction>
</comment>
<dbReference type="PANTHER" id="PTHR42872:SF6">
    <property type="entry name" value="PROTEIN-GLUTAMATE METHYLESTERASE_PROTEIN-GLUTAMINE GLUTAMINASE"/>
    <property type="match status" value="1"/>
</dbReference>
<name>A0A850RB81_9GAMM</name>
<evidence type="ECO:0000256" key="1">
    <source>
        <dbReference type="ARBA" id="ARBA00022490"/>
    </source>
</evidence>
<dbReference type="Gene3D" id="3.40.50.180">
    <property type="entry name" value="Methylesterase CheB, C-terminal domain"/>
    <property type="match status" value="1"/>
</dbReference>
<evidence type="ECO:0000256" key="3">
    <source>
        <dbReference type="ARBA" id="ARBA00022801"/>
    </source>
</evidence>
<dbReference type="NCBIfam" id="NF001965">
    <property type="entry name" value="PRK00742.1"/>
    <property type="match status" value="1"/>
</dbReference>
<accession>A0A850RB81</accession>
<keyword evidence="11" id="KW-1185">Reference proteome</keyword>
<dbReference type="Gene3D" id="3.40.50.2300">
    <property type="match status" value="1"/>
</dbReference>
<dbReference type="EMBL" id="JABZEO010000002">
    <property type="protein sequence ID" value="NVZ08532.1"/>
    <property type="molecule type" value="Genomic_DNA"/>
</dbReference>
<feature type="modified residue" description="4-aspartylphosphate" evidence="5 7">
    <location>
        <position position="56"/>
    </location>
</feature>
<feature type="active site" evidence="5 6">
    <location>
        <position position="173"/>
    </location>
</feature>
<dbReference type="GO" id="GO:0050568">
    <property type="term" value="F:protein-glutamine glutaminase activity"/>
    <property type="evidence" value="ECO:0007669"/>
    <property type="project" value="UniProtKB-UniRule"/>
</dbReference>
<comment type="domain">
    <text evidence="5">Contains a C-terminal catalytic domain, and an N-terminal region which modulates catalytic activity.</text>
</comment>
<keyword evidence="10" id="KW-0808">Transferase</keyword>
<dbReference type="Proteomes" id="UP000592294">
    <property type="component" value="Unassembled WGS sequence"/>
</dbReference>
<keyword evidence="1 5" id="KW-0963">Cytoplasm</keyword>
<dbReference type="PROSITE" id="PS50110">
    <property type="entry name" value="RESPONSE_REGULATORY"/>
    <property type="match status" value="1"/>
</dbReference>
<dbReference type="HAMAP" id="MF_00099">
    <property type="entry name" value="CheB_chemtxs"/>
    <property type="match status" value="1"/>
</dbReference>
<keyword evidence="5 7" id="KW-0597">Phosphoprotein</keyword>
<dbReference type="EC" id="3.1.1.61" evidence="5"/>
<comment type="subcellular location">
    <subcellularLocation>
        <location evidence="5">Cytoplasm</location>
    </subcellularLocation>
</comment>
<reference evidence="10 11" key="1">
    <citation type="submission" date="2020-06" db="EMBL/GenBank/DDBJ databases">
        <title>Whole-genome sequence of Allochromatium humboldtianum DSM 21881, type strain.</title>
        <authorList>
            <person name="Kyndt J.A."/>
            <person name="Meyer T.E."/>
        </authorList>
    </citation>
    <scope>NUCLEOTIDE SEQUENCE [LARGE SCALE GENOMIC DNA]</scope>
    <source>
        <strain evidence="10 11">DSM 21881</strain>
    </source>
</reference>
<feature type="domain" description="CheB-type methylesterase" evidence="9">
    <location>
        <begin position="160"/>
        <end position="344"/>
    </location>
</feature>
<gene>
    <name evidence="5 10" type="primary">cheB</name>
    <name evidence="10" type="ORF">HW932_04580</name>
</gene>
<dbReference type="InterPro" id="IPR000673">
    <property type="entry name" value="Sig_transdc_resp-reg_Me-estase"/>
</dbReference>
<dbReference type="InterPro" id="IPR008248">
    <property type="entry name" value="CheB-like"/>
</dbReference>